<dbReference type="EMBL" id="AEJF01000258">
    <property type="protein sequence ID" value="KLU20354.1"/>
    <property type="molecule type" value="Genomic_DNA"/>
</dbReference>
<proteinExistence type="predicted"/>
<name>A0A0J1CIF9_9BURK</name>
<gene>
    <name evidence="1" type="ORF">EOS_41565</name>
</gene>
<protein>
    <submittedName>
        <fullName evidence="1">Uncharacterized protein</fullName>
    </submittedName>
</protein>
<organism evidence="1 2">
    <name type="scientific">Caballeronia mineralivorans PML1(12)</name>
    <dbReference type="NCBI Taxonomy" id="908627"/>
    <lineage>
        <taxon>Bacteria</taxon>
        <taxon>Pseudomonadati</taxon>
        <taxon>Pseudomonadota</taxon>
        <taxon>Betaproteobacteria</taxon>
        <taxon>Burkholderiales</taxon>
        <taxon>Burkholderiaceae</taxon>
        <taxon>Caballeronia</taxon>
    </lineage>
</organism>
<reference evidence="1 2" key="1">
    <citation type="journal article" date="2015" name="Genome Announc.">
        <title>Draft Genome Sequence of Burkholderia sp. Strain PML1(12), an Ectomycorrhizosphere-Inhabiting Bacterium with Effective Mineral-Weathering Ability.</title>
        <authorList>
            <person name="Uroz S."/>
            <person name="Oger P."/>
        </authorList>
    </citation>
    <scope>NUCLEOTIDE SEQUENCE [LARGE SCALE GENOMIC DNA]</scope>
    <source>
        <strain evidence="2">PML1(12)</strain>
    </source>
</reference>
<dbReference type="AlphaFoldDB" id="A0A0J1CIF9"/>
<accession>A0A0J1CIF9</accession>
<keyword evidence="2" id="KW-1185">Reference proteome</keyword>
<comment type="caution">
    <text evidence="1">The sequence shown here is derived from an EMBL/GenBank/DDBJ whole genome shotgun (WGS) entry which is preliminary data.</text>
</comment>
<evidence type="ECO:0000313" key="1">
    <source>
        <dbReference type="EMBL" id="KLU20354.1"/>
    </source>
</evidence>
<dbReference type="RefSeq" id="WP_047898074.1">
    <property type="nucleotide sequence ID" value="NZ_AEJF01000258.1"/>
</dbReference>
<sequence length="309" mass="33974">MSDKFVMSQDDTVELWNSASGDYFEAQLVDYAAKAITFYTDTLPGSAANASASIPPIFYNGETKRDPALRAACEAQALSGIAIRAAAPTTGSAPEEFDAQAAAMEATRRATQSWLEKHAPAQAYSYERCGVVPTPIDAKLAPTQGEDARPAYKPHTHWTYCTPRDNDGPRFMIVFDDADRPPIILTDGSEEKARELFARLENNWNCHLYELAKREPVGADARPVGKIIADDPVHGWHMEPLVPWEEIGADTLLYATHDAAPILGYRIDDSDYTDDPLFTEEKAIADDYARKGFVITTLIDAGAPREKTS</sequence>
<dbReference type="PATRIC" id="fig|908627.4.peg.9339"/>
<evidence type="ECO:0000313" key="2">
    <source>
        <dbReference type="Proteomes" id="UP000035963"/>
    </source>
</evidence>
<dbReference type="Proteomes" id="UP000035963">
    <property type="component" value="Unassembled WGS sequence"/>
</dbReference>